<dbReference type="CDD" id="cd16380">
    <property type="entry name" value="YitT_C"/>
    <property type="match status" value="1"/>
</dbReference>
<evidence type="ECO:0000256" key="1">
    <source>
        <dbReference type="ARBA" id="ARBA00004651"/>
    </source>
</evidence>
<dbReference type="InterPro" id="IPR051461">
    <property type="entry name" value="UPF0750_membrane"/>
</dbReference>
<evidence type="ECO:0000256" key="2">
    <source>
        <dbReference type="ARBA" id="ARBA00022475"/>
    </source>
</evidence>
<keyword evidence="9" id="KW-1185">Reference proteome</keyword>
<proteinExistence type="predicted"/>
<feature type="transmembrane region" description="Helical" evidence="6">
    <location>
        <begin position="145"/>
        <end position="163"/>
    </location>
</feature>
<gene>
    <name evidence="8" type="ORF">GW534_05655</name>
</gene>
<dbReference type="EMBL" id="JAACYS010000017">
    <property type="protein sequence ID" value="NCU17258.1"/>
    <property type="molecule type" value="Genomic_DNA"/>
</dbReference>
<evidence type="ECO:0000256" key="6">
    <source>
        <dbReference type="SAM" id="Phobius"/>
    </source>
</evidence>
<dbReference type="RefSeq" id="WP_161920091.1">
    <property type="nucleotide sequence ID" value="NZ_JAACYS010000017.1"/>
</dbReference>
<keyword evidence="4 6" id="KW-1133">Transmembrane helix</keyword>
<accession>A0ABX0A7U8</accession>
<feature type="transmembrane region" description="Helical" evidence="6">
    <location>
        <begin position="74"/>
        <end position="91"/>
    </location>
</feature>
<dbReference type="Pfam" id="PF02588">
    <property type="entry name" value="YitT_membrane"/>
    <property type="match status" value="1"/>
</dbReference>
<name>A0ABX0A7U8_9BACI</name>
<dbReference type="PIRSF" id="PIRSF006483">
    <property type="entry name" value="Membrane_protein_YitT"/>
    <property type="match status" value="1"/>
</dbReference>
<dbReference type="InterPro" id="IPR015867">
    <property type="entry name" value="N-reg_PII/ATP_PRibTrfase_C"/>
</dbReference>
<dbReference type="InterPro" id="IPR019264">
    <property type="entry name" value="DUF2179"/>
</dbReference>
<sequence>MKKTFVEILYIIVGSFLFALSINLFVLPSNFGEGGVTGTTVILYYLFEWSPAITSFILNGILIVVGYKFLDKTTTIYTIVATIFISIFLELTKDFTIDSNELILNSLAGGVLTGIGIGIIFRAGGTSAGSAILAKLTHKYLNWNVSYSLLFFDAIVVFASWFIIGTEGLILTILMLYVATKVMNYIIEGISSKRAVTIISNKYDEIAEKVNHEMDRGVTVLTGYGYYTKKEKDILYIIISKQEITQLRKIIKEIDKEAFITVQDVRDVFGEGFVKLSE</sequence>
<dbReference type="Gene3D" id="3.30.70.120">
    <property type="match status" value="1"/>
</dbReference>
<feature type="transmembrane region" description="Helical" evidence="6">
    <location>
        <begin position="7"/>
        <end position="26"/>
    </location>
</feature>
<protein>
    <submittedName>
        <fullName evidence="8">YitT family protein</fullName>
    </submittedName>
</protein>
<organism evidence="8 9">
    <name type="scientific">Pallidibacillus pasinlerensis</name>
    <dbReference type="NCBI Taxonomy" id="2703818"/>
    <lineage>
        <taxon>Bacteria</taxon>
        <taxon>Bacillati</taxon>
        <taxon>Bacillota</taxon>
        <taxon>Bacilli</taxon>
        <taxon>Bacillales</taxon>
        <taxon>Bacillaceae</taxon>
        <taxon>Pallidibacillus</taxon>
    </lineage>
</organism>
<feature type="transmembrane region" description="Helical" evidence="6">
    <location>
        <begin position="46"/>
        <end position="67"/>
    </location>
</feature>
<evidence type="ECO:0000313" key="9">
    <source>
        <dbReference type="Proteomes" id="UP000743899"/>
    </source>
</evidence>
<evidence type="ECO:0000313" key="8">
    <source>
        <dbReference type="EMBL" id="NCU17258.1"/>
    </source>
</evidence>
<dbReference type="Proteomes" id="UP000743899">
    <property type="component" value="Unassembled WGS sequence"/>
</dbReference>
<dbReference type="InterPro" id="IPR003740">
    <property type="entry name" value="YitT"/>
</dbReference>
<feature type="domain" description="DUF2179" evidence="7">
    <location>
        <begin position="216"/>
        <end position="270"/>
    </location>
</feature>
<keyword evidence="3 6" id="KW-0812">Transmembrane</keyword>
<dbReference type="Pfam" id="PF10035">
    <property type="entry name" value="DUF2179"/>
    <property type="match status" value="1"/>
</dbReference>
<evidence type="ECO:0000259" key="7">
    <source>
        <dbReference type="Pfam" id="PF10035"/>
    </source>
</evidence>
<evidence type="ECO:0000256" key="3">
    <source>
        <dbReference type="ARBA" id="ARBA00022692"/>
    </source>
</evidence>
<evidence type="ECO:0000256" key="4">
    <source>
        <dbReference type="ARBA" id="ARBA00022989"/>
    </source>
</evidence>
<comment type="subcellular location">
    <subcellularLocation>
        <location evidence="1">Cell membrane</location>
        <topology evidence="1">Multi-pass membrane protein</topology>
    </subcellularLocation>
</comment>
<evidence type="ECO:0000256" key="5">
    <source>
        <dbReference type="ARBA" id="ARBA00023136"/>
    </source>
</evidence>
<dbReference type="PANTHER" id="PTHR33545:SF4">
    <property type="entry name" value="UPF0750 MEMBRANE PROTEIN YXKD"/>
    <property type="match status" value="1"/>
</dbReference>
<keyword evidence="5 6" id="KW-0472">Membrane</keyword>
<reference evidence="8 9" key="1">
    <citation type="submission" date="2020-01" db="EMBL/GenBank/DDBJ databases">
        <title>A novel Bacillus sp. from Pasinler.</title>
        <authorList>
            <person name="Adiguzel A."/>
            <person name="Ay H."/>
            <person name="Baltaci M.O."/>
        </authorList>
    </citation>
    <scope>NUCLEOTIDE SEQUENCE [LARGE SCALE GENOMIC DNA]</scope>
    <source>
        <strain evidence="8 9">P1</strain>
    </source>
</reference>
<feature type="transmembrane region" description="Helical" evidence="6">
    <location>
        <begin position="103"/>
        <end position="124"/>
    </location>
</feature>
<comment type="caution">
    <text evidence="8">The sequence shown here is derived from an EMBL/GenBank/DDBJ whole genome shotgun (WGS) entry which is preliminary data.</text>
</comment>
<keyword evidence="2" id="KW-1003">Cell membrane</keyword>
<dbReference type="PANTHER" id="PTHR33545">
    <property type="entry name" value="UPF0750 MEMBRANE PROTEIN YITT-RELATED"/>
    <property type="match status" value="1"/>
</dbReference>
<feature type="transmembrane region" description="Helical" evidence="6">
    <location>
        <begin position="169"/>
        <end position="187"/>
    </location>
</feature>